<dbReference type="InterPro" id="IPR032710">
    <property type="entry name" value="NTF2-like_dom_sf"/>
</dbReference>
<evidence type="ECO:0000313" key="3">
    <source>
        <dbReference type="Proteomes" id="UP000077667"/>
    </source>
</evidence>
<dbReference type="KEGG" id="nia:A8C56_15985"/>
<dbReference type="InterPro" id="IPR037401">
    <property type="entry name" value="SnoaL-like"/>
</dbReference>
<evidence type="ECO:0000313" key="2">
    <source>
        <dbReference type="EMBL" id="ANH84003.1"/>
    </source>
</evidence>
<name>A0A1A9I8U9_9BACT</name>
<evidence type="ECO:0000259" key="1">
    <source>
        <dbReference type="Pfam" id="PF12680"/>
    </source>
</evidence>
<protein>
    <recommendedName>
        <fullName evidence="1">SnoaL-like domain-containing protein</fullName>
    </recommendedName>
</protein>
<sequence length="129" mass="14560">MIVTACRENLNDISRNKKTVLDYMDGFNAGDHQKILSCLTDDVVWEMPGVYYHSGKVAFDKEIENDAFEGKPTIKVIRMVEELDIVIAEGTVQGKRKGGGAFNAFFCDVFHMNNGKIKKLSSYLMFSRP</sequence>
<dbReference type="Gene3D" id="3.10.450.50">
    <property type="match status" value="1"/>
</dbReference>
<gene>
    <name evidence="2" type="ORF">A8C56_15985</name>
</gene>
<dbReference type="Pfam" id="PF12680">
    <property type="entry name" value="SnoaL_2"/>
    <property type="match status" value="1"/>
</dbReference>
<dbReference type="EMBL" id="CP015772">
    <property type="protein sequence ID" value="ANH84003.1"/>
    <property type="molecule type" value="Genomic_DNA"/>
</dbReference>
<accession>A0A1A9I8U9</accession>
<proteinExistence type="predicted"/>
<keyword evidence="3" id="KW-1185">Reference proteome</keyword>
<dbReference type="SUPFAM" id="SSF54427">
    <property type="entry name" value="NTF2-like"/>
    <property type="match status" value="1"/>
</dbReference>
<dbReference type="Proteomes" id="UP000077667">
    <property type="component" value="Chromosome"/>
</dbReference>
<dbReference type="CDD" id="cd00531">
    <property type="entry name" value="NTF2_like"/>
    <property type="match status" value="1"/>
</dbReference>
<dbReference type="AlphaFoldDB" id="A0A1A9I8U9"/>
<organism evidence="2 3">
    <name type="scientific">Niabella ginsenosidivorans</name>
    <dbReference type="NCBI Taxonomy" id="1176587"/>
    <lineage>
        <taxon>Bacteria</taxon>
        <taxon>Pseudomonadati</taxon>
        <taxon>Bacteroidota</taxon>
        <taxon>Chitinophagia</taxon>
        <taxon>Chitinophagales</taxon>
        <taxon>Chitinophagaceae</taxon>
        <taxon>Niabella</taxon>
    </lineage>
</organism>
<reference evidence="2 3" key="1">
    <citation type="submission" date="2016-05" db="EMBL/GenBank/DDBJ databases">
        <title>Niabella ginsenosidivorans BS26 whole genome sequencing.</title>
        <authorList>
            <person name="Im W.T."/>
            <person name="Siddiqi M.Z."/>
        </authorList>
    </citation>
    <scope>NUCLEOTIDE SEQUENCE [LARGE SCALE GENOMIC DNA]</scope>
    <source>
        <strain evidence="2 3">BS26</strain>
    </source>
</reference>
<feature type="domain" description="SnoaL-like" evidence="1">
    <location>
        <begin position="20"/>
        <end position="118"/>
    </location>
</feature>